<dbReference type="SUPFAM" id="SSF54001">
    <property type="entry name" value="Cysteine proteinases"/>
    <property type="match status" value="1"/>
</dbReference>
<dbReference type="HOGENOM" id="CLU_577959_0_0_1"/>
<protein>
    <submittedName>
        <fullName evidence="1">Uncharacterized protein</fullName>
    </submittedName>
</protein>
<accession>A0A0E0LBY2</accession>
<dbReference type="AlphaFoldDB" id="A0A0E0LBY2"/>
<reference evidence="1" key="1">
    <citation type="submission" date="2015-04" db="UniProtKB">
        <authorList>
            <consortium name="EnsemblPlants"/>
        </authorList>
    </citation>
    <scope>IDENTIFICATION</scope>
</reference>
<reference evidence="1" key="2">
    <citation type="submission" date="2018-05" db="EMBL/GenBank/DDBJ databases">
        <title>OpunRS2 (Oryza punctata Reference Sequence Version 2).</title>
        <authorList>
            <person name="Zhang J."/>
            <person name="Kudrna D."/>
            <person name="Lee S."/>
            <person name="Talag J."/>
            <person name="Welchert J."/>
            <person name="Wing R.A."/>
        </authorList>
    </citation>
    <scope>NUCLEOTIDE SEQUENCE [LARGE SCALE GENOMIC DNA]</scope>
</reference>
<name>A0A0E0LBY2_ORYPU</name>
<dbReference type="Proteomes" id="UP000026962">
    <property type="component" value="Chromosome 6"/>
</dbReference>
<organism evidence="1">
    <name type="scientific">Oryza punctata</name>
    <name type="common">Red rice</name>
    <dbReference type="NCBI Taxonomy" id="4537"/>
    <lineage>
        <taxon>Eukaryota</taxon>
        <taxon>Viridiplantae</taxon>
        <taxon>Streptophyta</taxon>
        <taxon>Embryophyta</taxon>
        <taxon>Tracheophyta</taxon>
        <taxon>Spermatophyta</taxon>
        <taxon>Magnoliopsida</taxon>
        <taxon>Liliopsida</taxon>
        <taxon>Poales</taxon>
        <taxon>Poaceae</taxon>
        <taxon>BOP clade</taxon>
        <taxon>Oryzoideae</taxon>
        <taxon>Oryzeae</taxon>
        <taxon>Oryzinae</taxon>
        <taxon>Oryza</taxon>
    </lineage>
</organism>
<dbReference type="Gramene" id="OPUNC06G14600.1">
    <property type="protein sequence ID" value="OPUNC06G14600.1"/>
    <property type="gene ID" value="OPUNC06G14600"/>
</dbReference>
<sequence length="473" mass="53001">MDPKASPTKDEANTKEEFIVECTQRQNFTHMDPVAPLPIGNPLQSEPNNSPDIQFIRHYIPNNLASLEAPSFSLGLDELDSEDQHDQTPHNPNLENYRKQVLQDGSYHPTKSTCKEQTLCLEAMTPAQNNLIETTIHGANNGLEVLMAPSSHFKETHCINTLHPVEKVTPEAVLSSGSFDRKCIDICIEAERLYNQRRSTGDNVNFVWNLTSAEVGPFYLTPTRALQPLDTNVIHDANNTGTTGSSTCKMAAYGKRRQVVGSKFTTYPYVKGSNQFCVSKVDKAYYDGVLSISSGPHSGLKAVRLNPQEFPHIKFSCLGHSLKPDGKGYFLSSEKDFKFVQVEHEFHAAHGVRSLQSSELIRNFISSFSQCAKRSTINFAKFDIEYQRPHEQTSDKDSGVYVMMYMKNYGPRIALETTFNVEDIPNIRIIILNQLLRSKHNLEDLSLLHSTIEKGPKMVDGVMMVGDAGRRQG</sequence>
<evidence type="ECO:0000313" key="2">
    <source>
        <dbReference type="Proteomes" id="UP000026962"/>
    </source>
</evidence>
<evidence type="ECO:0000313" key="1">
    <source>
        <dbReference type="EnsemblPlants" id="OPUNC06G14600.1"/>
    </source>
</evidence>
<dbReference type="Gene3D" id="3.40.395.10">
    <property type="entry name" value="Adenoviral Proteinase, Chain A"/>
    <property type="match status" value="1"/>
</dbReference>
<keyword evidence="2" id="KW-1185">Reference proteome</keyword>
<dbReference type="EnsemblPlants" id="OPUNC06G14600.1">
    <property type="protein sequence ID" value="OPUNC06G14600.1"/>
    <property type="gene ID" value="OPUNC06G14600"/>
</dbReference>
<dbReference type="InterPro" id="IPR038765">
    <property type="entry name" value="Papain-like_cys_pep_sf"/>
</dbReference>
<proteinExistence type="predicted"/>